<dbReference type="AlphaFoldDB" id="A0A9D1KZZ5"/>
<dbReference type="EMBL" id="DVMJ01000030">
    <property type="protein sequence ID" value="HIU13210.1"/>
    <property type="molecule type" value="Genomic_DNA"/>
</dbReference>
<evidence type="ECO:0000256" key="1">
    <source>
        <dbReference type="SAM" id="Phobius"/>
    </source>
</evidence>
<dbReference type="Proteomes" id="UP000824175">
    <property type="component" value="Unassembled WGS sequence"/>
</dbReference>
<keyword evidence="1" id="KW-0472">Membrane</keyword>
<name>A0A9D1KZZ5_9FIRM</name>
<organism evidence="2 3">
    <name type="scientific">Candidatus Fimiplasma intestinipullorum</name>
    <dbReference type="NCBI Taxonomy" id="2840825"/>
    <lineage>
        <taxon>Bacteria</taxon>
        <taxon>Bacillati</taxon>
        <taxon>Bacillota</taxon>
        <taxon>Clostridia</taxon>
        <taxon>Eubacteriales</taxon>
        <taxon>Candidatus Fimiplasma</taxon>
    </lineage>
</organism>
<feature type="transmembrane region" description="Helical" evidence="1">
    <location>
        <begin position="20"/>
        <end position="40"/>
    </location>
</feature>
<comment type="caution">
    <text evidence="2">The sequence shown here is derived from an EMBL/GenBank/DDBJ whole genome shotgun (WGS) entry which is preliminary data.</text>
</comment>
<gene>
    <name evidence="2" type="ORF">IAD15_03985</name>
</gene>
<feature type="transmembrane region" description="Helical" evidence="1">
    <location>
        <begin position="75"/>
        <end position="95"/>
    </location>
</feature>
<reference evidence="2" key="1">
    <citation type="submission" date="2020-10" db="EMBL/GenBank/DDBJ databases">
        <authorList>
            <person name="Gilroy R."/>
        </authorList>
    </citation>
    <scope>NUCLEOTIDE SEQUENCE</scope>
    <source>
        <strain evidence="2">CHK195-11698</strain>
    </source>
</reference>
<sequence length="108" mass="12548">MEPTKDYFTGGELMMLAGLSYTSQYVIIIFSEIIAILICCNGSLSTKRTTSLFRMCVSALFFIPFFYFHQLEWSLQLHFLEWSLALVYILIYFYCALRKLPRSIEGGD</sequence>
<reference evidence="2" key="2">
    <citation type="journal article" date="2021" name="PeerJ">
        <title>Extensive microbial diversity within the chicken gut microbiome revealed by metagenomics and culture.</title>
        <authorList>
            <person name="Gilroy R."/>
            <person name="Ravi A."/>
            <person name="Getino M."/>
            <person name="Pursley I."/>
            <person name="Horton D.L."/>
            <person name="Alikhan N.F."/>
            <person name="Baker D."/>
            <person name="Gharbi K."/>
            <person name="Hall N."/>
            <person name="Watson M."/>
            <person name="Adriaenssens E.M."/>
            <person name="Foster-Nyarko E."/>
            <person name="Jarju S."/>
            <person name="Secka A."/>
            <person name="Antonio M."/>
            <person name="Oren A."/>
            <person name="Chaudhuri R.R."/>
            <person name="La Ragione R."/>
            <person name="Hildebrand F."/>
            <person name="Pallen M.J."/>
        </authorList>
    </citation>
    <scope>NUCLEOTIDE SEQUENCE</scope>
    <source>
        <strain evidence="2">CHK195-11698</strain>
    </source>
</reference>
<protein>
    <submittedName>
        <fullName evidence="2">Uncharacterized protein</fullName>
    </submittedName>
</protein>
<evidence type="ECO:0000313" key="3">
    <source>
        <dbReference type="Proteomes" id="UP000824175"/>
    </source>
</evidence>
<keyword evidence="1" id="KW-0812">Transmembrane</keyword>
<proteinExistence type="predicted"/>
<keyword evidence="1" id="KW-1133">Transmembrane helix</keyword>
<accession>A0A9D1KZZ5</accession>
<feature type="transmembrane region" description="Helical" evidence="1">
    <location>
        <begin position="52"/>
        <end position="69"/>
    </location>
</feature>
<evidence type="ECO:0000313" key="2">
    <source>
        <dbReference type="EMBL" id="HIU13210.1"/>
    </source>
</evidence>